<keyword evidence="1" id="KW-0812">Transmembrane</keyword>
<gene>
    <name evidence="2" type="ORF">IW245_002577</name>
</gene>
<organism evidence="2 3">
    <name type="scientific">Longispora fulva</name>
    <dbReference type="NCBI Taxonomy" id="619741"/>
    <lineage>
        <taxon>Bacteria</taxon>
        <taxon>Bacillati</taxon>
        <taxon>Actinomycetota</taxon>
        <taxon>Actinomycetes</taxon>
        <taxon>Micromonosporales</taxon>
        <taxon>Micromonosporaceae</taxon>
        <taxon>Longispora</taxon>
    </lineage>
</organism>
<dbReference type="EMBL" id="JADOUF010000001">
    <property type="protein sequence ID" value="MBG6136383.1"/>
    <property type="molecule type" value="Genomic_DNA"/>
</dbReference>
<reference evidence="2" key="1">
    <citation type="submission" date="2020-11" db="EMBL/GenBank/DDBJ databases">
        <title>Sequencing the genomes of 1000 actinobacteria strains.</title>
        <authorList>
            <person name="Klenk H.-P."/>
        </authorList>
    </citation>
    <scope>NUCLEOTIDE SEQUENCE</scope>
    <source>
        <strain evidence="2">DSM 45356</strain>
    </source>
</reference>
<dbReference type="Proteomes" id="UP000622552">
    <property type="component" value="Unassembled WGS sequence"/>
</dbReference>
<feature type="transmembrane region" description="Helical" evidence="1">
    <location>
        <begin position="363"/>
        <end position="385"/>
    </location>
</feature>
<keyword evidence="1" id="KW-0472">Membrane</keyword>
<evidence type="ECO:0000256" key="1">
    <source>
        <dbReference type="SAM" id="Phobius"/>
    </source>
</evidence>
<dbReference type="PANTHER" id="PTHR41771:SF1">
    <property type="entry name" value="MEMBRANE PROTEIN"/>
    <property type="match status" value="1"/>
</dbReference>
<dbReference type="InterPro" id="IPR012507">
    <property type="entry name" value="YibE_F"/>
</dbReference>
<dbReference type="PANTHER" id="PTHR41771">
    <property type="entry name" value="MEMBRANE PROTEIN-RELATED"/>
    <property type="match status" value="1"/>
</dbReference>
<sequence>MHAHHQHGPPRPGQRDIRAVTLAIIIPLGAVIAVAMLWLWPFHGHAADVPQGPPRVDGTVTALHRVPCDQAPADQQPPLGAQAGPNGCGTATVRLTAGTATGTDVTVRLPNGPTAPVLAAGDEVVLTVSAGPAYQIQDARRGGQLWALGIAFALAVIAFGRWSGVGALAGLAVTFAVLLLFVVPAILAGKPPLAVAIVGSAAIMLTVLYITHGLHASTSVAVAGTLASLILTGVLSSIAVTAMHLTGVTDDSDSYLATVYHVNMPGLLLAGILIGSLGVLDDVTVTQAATVEELAHANPSYSSRQLYRAATRVGRAHIASVINTIILAYAGASLPLLVLIAAGNQPLGQVLTDQIIAQEVVRSLIGTLGLIAAVPITTGLAAFTARHPLTRPGARSAH</sequence>
<evidence type="ECO:0000313" key="3">
    <source>
        <dbReference type="Proteomes" id="UP000622552"/>
    </source>
</evidence>
<protein>
    <submittedName>
        <fullName evidence="2">Putative membrane protein</fullName>
    </submittedName>
</protein>
<comment type="caution">
    <text evidence="2">The sequence shown here is derived from an EMBL/GenBank/DDBJ whole genome shotgun (WGS) entry which is preliminary data.</text>
</comment>
<feature type="transmembrane region" description="Helical" evidence="1">
    <location>
        <begin position="318"/>
        <end position="343"/>
    </location>
</feature>
<dbReference type="RefSeq" id="WP_231398780.1">
    <property type="nucleotide sequence ID" value="NZ_BONS01000040.1"/>
</dbReference>
<keyword evidence="3" id="KW-1185">Reference proteome</keyword>
<dbReference type="AlphaFoldDB" id="A0A8J7G9R1"/>
<feature type="transmembrane region" description="Helical" evidence="1">
    <location>
        <begin position="167"/>
        <end position="187"/>
    </location>
</feature>
<dbReference type="Pfam" id="PF07907">
    <property type="entry name" value="YibE_F"/>
    <property type="match status" value="1"/>
</dbReference>
<proteinExistence type="predicted"/>
<evidence type="ECO:0000313" key="2">
    <source>
        <dbReference type="EMBL" id="MBG6136383.1"/>
    </source>
</evidence>
<keyword evidence="1" id="KW-1133">Transmembrane helix</keyword>
<feature type="transmembrane region" description="Helical" evidence="1">
    <location>
        <begin position="260"/>
        <end position="280"/>
    </location>
</feature>
<feature type="transmembrane region" description="Helical" evidence="1">
    <location>
        <begin position="193"/>
        <end position="211"/>
    </location>
</feature>
<feature type="transmembrane region" description="Helical" evidence="1">
    <location>
        <begin position="143"/>
        <end position="160"/>
    </location>
</feature>
<name>A0A8J7G9R1_9ACTN</name>
<feature type="transmembrane region" description="Helical" evidence="1">
    <location>
        <begin position="20"/>
        <end position="40"/>
    </location>
</feature>
<accession>A0A8J7G9R1</accession>
<feature type="transmembrane region" description="Helical" evidence="1">
    <location>
        <begin position="218"/>
        <end position="240"/>
    </location>
</feature>